<dbReference type="Proteomes" id="UP001626536">
    <property type="component" value="Chromosome"/>
</dbReference>
<keyword evidence="2" id="KW-1185">Reference proteome</keyword>
<dbReference type="SUPFAM" id="SSF48452">
    <property type="entry name" value="TPR-like"/>
    <property type="match status" value="1"/>
</dbReference>
<dbReference type="Gene3D" id="1.25.40.10">
    <property type="entry name" value="Tetratricopeptide repeat domain"/>
    <property type="match status" value="1"/>
</dbReference>
<organism evidence="1 2">
    <name type="scientific">Methylocapsa polymorpha</name>
    <dbReference type="NCBI Taxonomy" id="3080828"/>
    <lineage>
        <taxon>Bacteria</taxon>
        <taxon>Pseudomonadati</taxon>
        <taxon>Pseudomonadota</taxon>
        <taxon>Alphaproteobacteria</taxon>
        <taxon>Hyphomicrobiales</taxon>
        <taxon>Beijerinckiaceae</taxon>
        <taxon>Methylocapsa</taxon>
    </lineage>
</organism>
<dbReference type="RefSeq" id="WP_407339786.1">
    <property type="nucleotide sequence ID" value="NZ_CP136862.1"/>
</dbReference>
<sequence length="174" mass="19932">MDDEKWLERRYYGGDLPAEAERALHAVGLCWEDERASEEHIKQALKIAPNHLAVRYGAYKFYYYRRRLDEALPHVEAWVDEAIKRNRFPSDWRAVTAEDADFTNFDGEPRAFLFALRAQGWLLARLGRIDEGRAALAKVAALDPQDQMRARRLMAILDQPPDEDDGDSSTAAPA</sequence>
<name>A0ABZ0HSQ3_9HYPH</name>
<reference evidence="1 2" key="1">
    <citation type="submission" date="2023-10" db="EMBL/GenBank/DDBJ databases">
        <title>Novel methanotroph of the genus Methylocapsa from a subarctic wetland.</title>
        <authorList>
            <person name="Belova S.E."/>
            <person name="Oshkin I.Y."/>
            <person name="Miroshnikov K."/>
            <person name="Dedysh S.N."/>
        </authorList>
    </citation>
    <scope>NUCLEOTIDE SEQUENCE [LARGE SCALE GENOMIC DNA]</scope>
    <source>
        <strain evidence="1 2">RX1</strain>
    </source>
</reference>
<dbReference type="EMBL" id="CP136862">
    <property type="protein sequence ID" value="WOJ90339.1"/>
    <property type="molecule type" value="Genomic_DNA"/>
</dbReference>
<evidence type="ECO:0008006" key="3">
    <source>
        <dbReference type="Google" id="ProtNLM"/>
    </source>
</evidence>
<evidence type="ECO:0000313" key="2">
    <source>
        <dbReference type="Proteomes" id="UP001626536"/>
    </source>
</evidence>
<accession>A0ABZ0HSQ3</accession>
<evidence type="ECO:0000313" key="1">
    <source>
        <dbReference type="EMBL" id="WOJ90339.1"/>
    </source>
</evidence>
<protein>
    <recommendedName>
        <fullName evidence="3">Tetratricopeptide repeat protein</fullName>
    </recommendedName>
</protein>
<proteinExistence type="predicted"/>
<gene>
    <name evidence="1" type="ORF">RZS28_03295</name>
</gene>
<dbReference type="InterPro" id="IPR011990">
    <property type="entry name" value="TPR-like_helical_dom_sf"/>
</dbReference>